<dbReference type="InterPro" id="IPR036770">
    <property type="entry name" value="Ankyrin_rpt-contain_sf"/>
</dbReference>
<protein>
    <recommendedName>
        <fullName evidence="4">DUF3447 domain-containing protein</fullName>
    </recommendedName>
</protein>
<dbReference type="VEuPathDB" id="TrichDB:TRFO_40664"/>
<reference evidence="5" key="1">
    <citation type="submission" date="2016-10" db="EMBL/GenBank/DDBJ databases">
        <authorList>
            <person name="Benchimol M."/>
            <person name="Almeida L.G."/>
            <person name="Vasconcelos A.T."/>
            <person name="Perreira-Neves A."/>
            <person name="Rosa I.A."/>
            <person name="Tasca T."/>
            <person name="Bogo M.R."/>
            <person name="de Souza W."/>
        </authorList>
    </citation>
    <scope>NUCLEOTIDE SEQUENCE [LARGE SCALE GENOMIC DNA]</scope>
    <source>
        <strain evidence="5">K</strain>
    </source>
</reference>
<dbReference type="EMBL" id="MLAK01001443">
    <property type="protein sequence ID" value="OHS93014.1"/>
    <property type="molecule type" value="Genomic_DNA"/>
</dbReference>
<feature type="repeat" description="ANK" evidence="3">
    <location>
        <begin position="628"/>
        <end position="650"/>
    </location>
</feature>
<feature type="repeat" description="ANK" evidence="3">
    <location>
        <begin position="559"/>
        <end position="591"/>
    </location>
</feature>
<dbReference type="Gene3D" id="1.25.40.20">
    <property type="entry name" value="Ankyrin repeat-containing domain"/>
    <property type="match status" value="2"/>
</dbReference>
<evidence type="ECO:0000256" key="2">
    <source>
        <dbReference type="ARBA" id="ARBA00023043"/>
    </source>
</evidence>
<evidence type="ECO:0000256" key="3">
    <source>
        <dbReference type="PROSITE-ProRule" id="PRU00023"/>
    </source>
</evidence>
<dbReference type="PANTHER" id="PTHR24198:SF165">
    <property type="entry name" value="ANKYRIN REPEAT-CONTAINING PROTEIN-RELATED"/>
    <property type="match status" value="1"/>
</dbReference>
<evidence type="ECO:0000313" key="5">
    <source>
        <dbReference type="EMBL" id="OHS93014.1"/>
    </source>
</evidence>
<dbReference type="RefSeq" id="XP_068346151.1">
    <property type="nucleotide sequence ID" value="XM_068513339.1"/>
</dbReference>
<feature type="repeat" description="ANK" evidence="3">
    <location>
        <begin position="593"/>
        <end position="625"/>
    </location>
</feature>
<dbReference type="SUPFAM" id="SSF48403">
    <property type="entry name" value="Ankyrin repeat"/>
    <property type="match status" value="2"/>
</dbReference>
<dbReference type="PROSITE" id="PS50088">
    <property type="entry name" value="ANK_REPEAT"/>
    <property type="match status" value="6"/>
</dbReference>
<keyword evidence="6" id="KW-1185">Reference proteome</keyword>
<dbReference type="PROSITE" id="PS50297">
    <property type="entry name" value="ANK_REP_REGION"/>
    <property type="match status" value="5"/>
</dbReference>
<keyword evidence="1" id="KW-0677">Repeat</keyword>
<dbReference type="InterPro" id="IPR002110">
    <property type="entry name" value="Ankyrin_rpt"/>
</dbReference>
<keyword evidence="2 3" id="KW-0040">ANK repeat</keyword>
<proteinExistence type="predicted"/>
<accession>A0A1J4J030</accession>
<sequence>MQAAKDFTLKFNQKKIYCVRSVVSQLCPMLSNYILSHPNAKGCTCEIPKLTKDFDVELVTKLFSGENFSIDKNNFNILFEIAQFLKIESLSQKLALFQQCNFSDELEIDTMLKNVTNSNKEKIINQLKKIEDLDLLSYIIFGNCIALPKKIELFIDVVFKTSKNLIKAFCKILVNFQRYSKFSGNNSEICFMLHLLFDKGAIDKSLIQTFPIIPLNFSDQKEFSNAQVQIEEERIQKYSKDGINPNLLAVSLRIDDFETFSQITNSSDFDFSQKFDQSPFERVEFVNQGCYLIEYSAFFGSIKCFRFLVENLEILPFNIAKFAIAGGNQKIIKICESKNCVFDDTLSIAIMYHHQKIIEWLLNEKKHQISLNDIKACIKYANFKALEYFMINYNQKIHEFHLLEAVKFDLLKLFDKFGKNLKNVIPYLKISCLFQSENIFNYLLNKSSSDHQEKIWANQELFLSACKSDCLNILNKFPIEDQYHQSYKEIYLKGIFKAVKYSNSPQFLELLFGDRKIDLEQRNPKKETMLYIASKRGNFKTVEFLLKKGANINSSNGEVGGSSLYVACLNGRFEVIQTLLKNQPEINLKTTETLHSPLHAACIYGNAQIVDTLLSYSKDVNANLRDKENQTPLHIACEKGLIEVVSSLVKVCQSSLVVKDIKRNMTPAEIAVKNGFSEIVELFLDIPTVLITPEMLFTAVLVNNVDIVRLFLNQKRVYLNNRSKFNGNTPLSQSILNNNIEIMKLLAKQSLIDINAKNQDGTTALHIACRDGKTEIVEFLIKQEFIDINMKDKDGSTPLHLACEFDHIDEVKILLDQPEIEEEKCNHKGQTPYDLASTDEIKNLFNA</sequence>
<feature type="repeat" description="ANK" evidence="3">
    <location>
        <begin position="794"/>
        <end position="816"/>
    </location>
</feature>
<dbReference type="GeneID" id="94848043"/>
<name>A0A1J4J030_9EUKA</name>
<comment type="caution">
    <text evidence="5">The sequence shown here is derived from an EMBL/GenBank/DDBJ whole genome shotgun (WGS) entry which is preliminary data.</text>
</comment>
<feature type="repeat" description="ANK" evidence="3">
    <location>
        <begin position="760"/>
        <end position="782"/>
    </location>
</feature>
<dbReference type="AlphaFoldDB" id="A0A1J4J030"/>
<feature type="domain" description="DUF3447" evidence="4">
    <location>
        <begin position="319"/>
        <end position="386"/>
    </location>
</feature>
<dbReference type="OrthoDB" id="194358at2759"/>
<dbReference type="Pfam" id="PF12796">
    <property type="entry name" value="Ank_2"/>
    <property type="match status" value="3"/>
</dbReference>
<dbReference type="PANTHER" id="PTHR24198">
    <property type="entry name" value="ANKYRIN REPEAT AND PROTEIN KINASE DOMAIN-CONTAINING PROTEIN"/>
    <property type="match status" value="1"/>
</dbReference>
<dbReference type="SMART" id="SM00248">
    <property type="entry name" value="ANK"/>
    <property type="match status" value="10"/>
</dbReference>
<evidence type="ECO:0000313" key="6">
    <source>
        <dbReference type="Proteomes" id="UP000179807"/>
    </source>
</evidence>
<evidence type="ECO:0000256" key="1">
    <source>
        <dbReference type="ARBA" id="ARBA00022737"/>
    </source>
</evidence>
<evidence type="ECO:0000259" key="4">
    <source>
        <dbReference type="Pfam" id="PF11929"/>
    </source>
</evidence>
<dbReference type="Proteomes" id="UP000179807">
    <property type="component" value="Unassembled WGS sequence"/>
</dbReference>
<dbReference type="Pfam" id="PF11929">
    <property type="entry name" value="DUF3447"/>
    <property type="match status" value="1"/>
</dbReference>
<organism evidence="5 6">
    <name type="scientific">Tritrichomonas foetus</name>
    <dbReference type="NCBI Taxonomy" id="1144522"/>
    <lineage>
        <taxon>Eukaryota</taxon>
        <taxon>Metamonada</taxon>
        <taxon>Parabasalia</taxon>
        <taxon>Tritrichomonadida</taxon>
        <taxon>Tritrichomonadidae</taxon>
        <taxon>Tritrichomonas</taxon>
    </lineage>
</organism>
<gene>
    <name evidence="5" type="ORF">TRFO_40664</name>
</gene>
<dbReference type="InterPro" id="IPR020683">
    <property type="entry name" value="DUF3447"/>
</dbReference>
<feature type="repeat" description="ANK" evidence="3">
    <location>
        <begin position="525"/>
        <end position="557"/>
    </location>
</feature>